<dbReference type="RefSeq" id="YP_009042494.1">
    <property type="nucleotide sequence ID" value="NC_024354.1"/>
</dbReference>
<dbReference type="EMBL" id="KC954774">
    <property type="protein sequence ID" value="AIA64787.1"/>
    <property type="molecule type" value="Genomic_DNA"/>
</dbReference>
<keyword evidence="2" id="KW-1185">Reference proteome</keyword>
<proteinExistence type="predicted"/>
<dbReference type="GeneID" id="19687008"/>
<organism evidence="1 2">
    <name type="scientific">Cronobacter phage CR8</name>
    <dbReference type="NCBI Taxonomy" id="1327934"/>
    <lineage>
        <taxon>Viruses</taxon>
        <taxon>Duplodnaviria</taxon>
        <taxon>Heunggongvirae</taxon>
        <taxon>Uroviricota</taxon>
        <taxon>Caudoviricetes</taxon>
        <taxon>Vequintavirinae</taxon>
        <taxon>Certrevirus</taxon>
        <taxon>Certrevirus CR8</taxon>
    </lineage>
</organism>
<gene>
    <name evidence="1" type="ORF">CR8_257</name>
</gene>
<protein>
    <submittedName>
        <fullName evidence="1">Uncharacterized protein</fullName>
    </submittedName>
</protein>
<sequence length="123" mass="14441">MKDFVVPEGSFVSLPTKWGFDLPAEDLKRMFLLHFRFKYFAEQAFQSGEDVRRCYYESQETLCGLFGMSETSRSKVSKFLKRMEEAGYVSIIREKVMLYGSFKPRHYIVVNDPALLKRYNLAP</sequence>
<reference evidence="1 2" key="1">
    <citation type="submission" date="2013-04" db="EMBL/GenBank/DDBJ databases">
        <title>Complete Genome Sequence of Cronobacter sakazakii Bacteriophage CR8.</title>
        <authorList>
            <person name="Kim Y."/>
            <person name="Shin H."/>
            <person name="Ryu S."/>
        </authorList>
    </citation>
    <scope>NUCLEOTIDE SEQUENCE [LARGE SCALE GENOMIC DNA]</scope>
</reference>
<dbReference type="Proteomes" id="UP000026984">
    <property type="component" value="Segment"/>
</dbReference>
<accession>A0A060AMF0</accession>
<dbReference type="SUPFAM" id="SSF46785">
    <property type="entry name" value="Winged helix' DNA-binding domain"/>
    <property type="match status" value="1"/>
</dbReference>
<evidence type="ECO:0000313" key="2">
    <source>
        <dbReference type="Proteomes" id="UP000026984"/>
    </source>
</evidence>
<dbReference type="KEGG" id="vg:19687008"/>
<name>A0A060AMF0_9CAUD</name>
<evidence type="ECO:0000313" key="1">
    <source>
        <dbReference type="EMBL" id="AIA64787.1"/>
    </source>
</evidence>
<dbReference type="InterPro" id="IPR036390">
    <property type="entry name" value="WH_DNA-bd_sf"/>
</dbReference>